<dbReference type="EC" id="5.1.1.1" evidence="5"/>
<dbReference type="InterPro" id="IPR009006">
    <property type="entry name" value="Ala_racemase/Decarboxylase_C"/>
</dbReference>
<gene>
    <name evidence="9" type="ORF">XYCOK13_42020</name>
</gene>
<evidence type="ECO:0000256" key="5">
    <source>
        <dbReference type="HAMAP-Rule" id="MF_01201"/>
    </source>
</evidence>
<dbReference type="PROSITE" id="PS00395">
    <property type="entry name" value="ALANINE_RACEMASE"/>
    <property type="match status" value="1"/>
</dbReference>
<evidence type="ECO:0000256" key="6">
    <source>
        <dbReference type="PIRSR" id="PIRSR600821-50"/>
    </source>
</evidence>
<evidence type="ECO:0000256" key="4">
    <source>
        <dbReference type="ARBA" id="ARBA00023235"/>
    </source>
</evidence>
<dbReference type="SUPFAM" id="SSF51419">
    <property type="entry name" value="PLP-binding barrel"/>
    <property type="match status" value="1"/>
</dbReference>
<dbReference type="PANTHER" id="PTHR30511:SF0">
    <property type="entry name" value="ALANINE RACEMASE, CATABOLIC-RELATED"/>
    <property type="match status" value="1"/>
</dbReference>
<dbReference type="GO" id="GO:0030170">
    <property type="term" value="F:pyridoxal phosphate binding"/>
    <property type="evidence" value="ECO:0007669"/>
    <property type="project" value="UniProtKB-UniRule"/>
</dbReference>
<evidence type="ECO:0000313" key="10">
    <source>
        <dbReference type="Proteomes" id="UP000677918"/>
    </source>
</evidence>
<dbReference type="Proteomes" id="UP000677918">
    <property type="component" value="Unassembled WGS sequence"/>
</dbReference>
<reference evidence="9" key="1">
    <citation type="submission" date="2021-04" db="EMBL/GenBank/DDBJ databases">
        <title>Draft genome sequence of Xylanibacillus composti strain K13.</title>
        <authorList>
            <person name="Uke A."/>
            <person name="Chhe C."/>
            <person name="Baramee S."/>
            <person name="Kosugi A."/>
        </authorList>
    </citation>
    <scope>NUCLEOTIDE SEQUENCE</scope>
    <source>
        <strain evidence="9">K13</strain>
    </source>
</reference>
<dbReference type="Pfam" id="PF00842">
    <property type="entry name" value="Ala_racemase_C"/>
    <property type="match status" value="1"/>
</dbReference>
<dbReference type="InterPro" id="IPR001608">
    <property type="entry name" value="Ala_racemase_N"/>
</dbReference>
<keyword evidence="3 5" id="KW-0663">Pyridoxal phosphate</keyword>
<dbReference type="InterPro" id="IPR029066">
    <property type="entry name" value="PLP-binding_barrel"/>
</dbReference>
<dbReference type="GO" id="GO:0009252">
    <property type="term" value="P:peptidoglycan biosynthetic process"/>
    <property type="evidence" value="ECO:0007669"/>
    <property type="project" value="TreeGrafter"/>
</dbReference>
<feature type="active site" description="Proton acceptor; specific for D-alanine" evidence="5">
    <location>
        <position position="39"/>
    </location>
</feature>
<name>A0A8J4H915_9BACL</name>
<dbReference type="AlphaFoldDB" id="A0A8J4H915"/>
<evidence type="ECO:0000256" key="2">
    <source>
        <dbReference type="ARBA" id="ARBA00001933"/>
    </source>
</evidence>
<dbReference type="SMART" id="SM01005">
    <property type="entry name" value="Ala_racemase_C"/>
    <property type="match status" value="1"/>
</dbReference>
<accession>A0A8J4H915</accession>
<dbReference type="RefSeq" id="WP_213414172.1">
    <property type="nucleotide sequence ID" value="NZ_BOVK01000083.1"/>
</dbReference>
<evidence type="ECO:0000313" key="9">
    <source>
        <dbReference type="EMBL" id="GIQ71378.1"/>
    </source>
</evidence>
<proteinExistence type="inferred from homology"/>
<keyword evidence="4 5" id="KW-0413">Isomerase</keyword>
<dbReference type="InterPro" id="IPR020622">
    <property type="entry name" value="Ala_racemase_pyridoxalP-BS"/>
</dbReference>
<dbReference type="InterPro" id="IPR000821">
    <property type="entry name" value="Ala_racemase"/>
</dbReference>
<evidence type="ECO:0000259" key="8">
    <source>
        <dbReference type="SMART" id="SM01005"/>
    </source>
</evidence>
<dbReference type="NCBIfam" id="TIGR00492">
    <property type="entry name" value="alr"/>
    <property type="match status" value="1"/>
</dbReference>
<dbReference type="UniPathway" id="UPA00042">
    <property type="reaction ID" value="UER00497"/>
</dbReference>
<dbReference type="Gene3D" id="2.40.37.10">
    <property type="entry name" value="Lyase, Ornithine Decarboxylase, Chain A, domain 1"/>
    <property type="match status" value="1"/>
</dbReference>
<feature type="domain" description="Alanine racemase C-terminal" evidence="8">
    <location>
        <begin position="246"/>
        <end position="374"/>
    </location>
</feature>
<dbReference type="InterPro" id="IPR011079">
    <property type="entry name" value="Ala_racemase_C"/>
</dbReference>
<dbReference type="CDD" id="cd00430">
    <property type="entry name" value="PLPDE_III_AR"/>
    <property type="match status" value="1"/>
</dbReference>
<dbReference type="Gene3D" id="3.20.20.10">
    <property type="entry name" value="Alanine racemase"/>
    <property type="match status" value="1"/>
</dbReference>
<dbReference type="Pfam" id="PF01168">
    <property type="entry name" value="Ala_racemase_N"/>
    <property type="match status" value="1"/>
</dbReference>
<comment type="caution">
    <text evidence="9">The sequence shown here is derived from an EMBL/GenBank/DDBJ whole genome shotgun (WGS) entry which is preliminary data.</text>
</comment>
<evidence type="ECO:0000256" key="1">
    <source>
        <dbReference type="ARBA" id="ARBA00000316"/>
    </source>
</evidence>
<comment type="function">
    <text evidence="5">Catalyzes the interconversion of L-alanine and D-alanine. May also act on other amino acids.</text>
</comment>
<dbReference type="PANTHER" id="PTHR30511">
    <property type="entry name" value="ALANINE RACEMASE"/>
    <property type="match status" value="1"/>
</dbReference>
<comment type="similarity">
    <text evidence="5">Belongs to the alanine racemase family.</text>
</comment>
<sequence length="388" mass="42830">MDPYFRPTRVEISLDALEHNYMAFRRTLPDSLKIMAVVKANAYGHGAVEIAKEAVRCGADYLGVAILDEAIELRNAGIKAPLLVLGYSPPEAIETAVKHDITLTVYTDEMLEAVELRPNRREPLKIHIKLDTGMGRLGLAEEEMAVRFITRAMQAEGVTVEGLFTHYAKADEADKRYTLMQHERIRRIVAHFEGRGIRFPLVHAGNSAAAIDTPELSFNMIRLGISLYGLYPSAEVNRTAIQLEPVMSFKTGIVMVKTLPPGSGISYGCVYHTKENEQIVTLPVGYADGFTRMLSGKAEVLIRGKRVPVVGRICMDQCVVNASELPPLRLGEEVVLIGRQGDHCITADELADMLGTINYEITCMVANRVPKVYVRGGKTVTVSNPLLH</sequence>
<feature type="binding site" evidence="5 7">
    <location>
        <position position="136"/>
    </location>
    <ligand>
        <name>substrate</name>
    </ligand>
</feature>
<protein>
    <recommendedName>
        <fullName evidence="5">Alanine racemase</fullName>
        <ecNumber evidence="5">5.1.1.1</ecNumber>
    </recommendedName>
</protein>
<feature type="binding site" evidence="5 7">
    <location>
        <position position="315"/>
    </location>
    <ligand>
        <name>substrate</name>
    </ligand>
</feature>
<organism evidence="9 10">
    <name type="scientific">Xylanibacillus composti</name>
    <dbReference type="NCBI Taxonomy" id="1572762"/>
    <lineage>
        <taxon>Bacteria</taxon>
        <taxon>Bacillati</taxon>
        <taxon>Bacillota</taxon>
        <taxon>Bacilli</taxon>
        <taxon>Bacillales</taxon>
        <taxon>Paenibacillaceae</taxon>
        <taxon>Xylanibacillus</taxon>
    </lineage>
</organism>
<evidence type="ECO:0000256" key="3">
    <source>
        <dbReference type="ARBA" id="ARBA00022898"/>
    </source>
</evidence>
<dbReference type="GO" id="GO:0005829">
    <property type="term" value="C:cytosol"/>
    <property type="evidence" value="ECO:0007669"/>
    <property type="project" value="TreeGrafter"/>
</dbReference>
<dbReference type="SUPFAM" id="SSF50621">
    <property type="entry name" value="Alanine racemase C-terminal domain-like"/>
    <property type="match status" value="1"/>
</dbReference>
<dbReference type="GO" id="GO:0030632">
    <property type="term" value="P:D-alanine biosynthetic process"/>
    <property type="evidence" value="ECO:0007669"/>
    <property type="project" value="UniProtKB-UniRule"/>
</dbReference>
<feature type="active site" description="Proton acceptor; specific for L-alanine" evidence="5">
    <location>
        <position position="267"/>
    </location>
</feature>
<dbReference type="FunFam" id="3.20.20.10:FF:000002">
    <property type="entry name" value="Alanine racemase"/>
    <property type="match status" value="1"/>
</dbReference>
<evidence type="ECO:0000256" key="7">
    <source>
        <dbReference type="PIRSR" id="PIRSR600821-52"/>
    </source>
</evidence>
<feature type="modified residue" description="N6-(pyridoxal phosphate)lysine" evidence="5 6">
    <location>
        <position position="39"/>
    </location>
</feature>
<dbReference type="EMBL" id="BOVK01000083">
    <property type="protein sequence ID" value="GIQ71378.1"/>
    <property type="molecule type" value="Genomic_DNA"/>
</dbReference>
<keyword evidence="10" id="KW-1185">Reference proteome</keyword>
<comment type="pathway">
    <text evidence="5">Amino-acid biosynthesis; D-alanine biosynthesis; D-alanine from L-alanine: step 1/1.</text>
</comment>
<dbReference type="GO" id="GO:0008784">
    <property type="term" value="F:alanine racemase activity"/>
    <property type="evidence" value="ECO:0007669"/>
    <property type="project" value="UniProtKB-UniRule"/>
</dbReference>
<dbReference type="PRINTS" id="PR00992">
    <property type="entry name" value="ALARACEMASE"/>
</dbReference>
<comment type="catalytic activity">
    <reaction evidence="1 5">
        <text>L-alanine = D-alanine</text>
        <dbReference type="Rhea" id="RHEA:20249"/>
        <dbReference type="ChEBI" id="CHEBI:57416"/>
        <dbReference type="ChEBI" id="CHEBI:57972"/>
        <dbReference type="EC" id="5.1.1.1"/>
    </reaction>
</comment>
<comment type="cofactor">
    <cofactor evidence="2 5 6">
        <name>pyridoxal 5'-phosphate</name>
        <dbReference type="ChEBI" id="CHEBI:597326"/>
    </cofactor>
</comment>
<dbReference type="FunFam" id="2.40.37.10:FF:000006">
    <property type="entry name" value="Alanine racemase"/>
    <property type="match status" value="1"/>
</dbReference>
<dbReference type="HAMAP" id="MF_01201">
    <property type="entry name" value="Ala_racemase"/>
    <property type="match status" value="1"/>
</dbReference>